<proteinExistence type="predicted"/>
<feature type="domain" description="DUF403" evidence="2">
    <location>
        <begin position="535"/>
        <end position="859"/>
    </location>
</feature>
<keyword evidence="5" id="KW-1185">Reference proteome</keyword>
<dbReference type="Gene3D" id="3.40.50.11290">
    <property type="match status" value="1"/>
</dbReference>
<evidence type="ECO:0000259" key="2">
    <source>
        <dbReference type="Pfam" id="PF04168"/>
    </source>
</evidence>
<reference evidence="4" key="1">
    <citation type="journal article" date="2018" name="Int. J. Syst. Evol. Microbiol.">
        <title>Jatrophihabitans telluris sp. nov., isolated from sediment soil of lava forest wetlands and the emended description of the genus Jatrophihabitans.</title>
        <authorList>
            <person name="Lee K.C."/>
            <person name="Suh M.K."/>
            <person name="Eom M.K."/>
            <person name="Kim K.K."/>
            <person name="Kim J.S."/>
            <person name="Kim D.S."/>
            <person name="Ko S.H."/>
            <person name="Shin Y.K."/>
            <person name="Lee J.S."/>
        </authorList>
    </citation>
    <scope>NUCLEOTIDE SEQUENCE</scope>
    <source>
        <strain evidence="4">N237</strain>
    </source>
</reference>
<dbReference type="PANTHER" id="PTHR34595:SF2">
    <property type="entry name" value="BLR2978 PROTEIN"/>
    <property type="match status" value="1"/>
</dbReference>
<accession>A0ABY4QWF5</accession>
<protein>
    <submittedName>
        <fullName evidence="4">Circularly permuted type 2 ATP-grasp protein</fullName>
    </submittedName>
</protein>
<feature type="domain" description="Circularly permuted ATP-grasp type 2" evidence="3">
    <location>
        <begin position="96"/>
        <end position="483"/>
    </location>
</feature>
<dbReference type="InterPro" id="IPR025841">
    <property type="entry name" value="CP_ATPgrasp_2"/>
</dbReference>
<dbReference type="InterPro" id="IPR051680">
    <property type="entry name" value="ATP-dep_Glu-Cys_Ligase-2"/>
</dbReference>
<dbReference type="Gene3D" id="3.30.1490.270">
    <property type="match status" value="1"/>
</dbReference>
<evidence type="ECO:0000259" key="3">
    <source>
        <dbReference type="Pfam" id="PF14403"/>
    </source>
</evidence>
<dbReference type="RefSeq" id="WP_249770023.1">
    <property type="nucleotide sequence ID" value="NZ_CP097332.1"/>
</dbReference>
<evidence type="ECO:0000313" key="4">
    <source>
        <dbReference type="EMBL" id="UQX87472.1"/>
    </source>
</evidence>
<dbReference type="Pfam" id="PF14403">
    <property type="entry name" value="CP_ATPgrasp_2"/>
    <property type="match status" value="1"/>
</dbReference>
<dbReference type="EMBL" id="CP097332">
    <property type="protein sequence ID" value="UQX87472.1"/>
    <property type="molecule type" value="Genomic_DNA"/>
</dbReference>
<organism evidence="4 5">
    <name type="scientific">Jatrophihabitans telluris</name>
    <dbReference type="NCBI Taxonomy" id="2038343"/>
    <lineage>
        <taxon>Bacteria</taxon>
        <taxon>Bacillati</taxon>
        <taxon>Actinomycetota</taxon>
        <taxon>Actinomycetes</taxon>
        <taxon>Jatrophihabitantales</taxon>
        <taxon>Jatrophihabitantaceae</taxon>
        <taxon>Jatrophihabitans</taxon>
    </lineage>
</organism>
<evidence type="ECO:0000313" key="5">
    <source>
        <dbReference type="Proteomes" id="UP001056336"/>
    </source>
</evidence>
<feature type="region of interest" description="Disordered" evidence="1">
    <location>
        <begin position="1"/>
        <end position="30"/>
    </location>
</feature>
<dbReference type="Pfam" id="PF04168">
    <property type="entry name" value="Alpha-E"/>
    <property type="match status" value="1"/>
</dbReference>
<reference evidence="4" key="2">
    <citation type="submission" date="2022-05" db="EMBL/GenBank/DDBJ databases">
        <authorList>
            <person name="Kim J.-S."/>
            <person name="Lee K."/>
            <person name="Suh M."/>
            <person name="Eom M."/>
            <person name="Kim J.-S."/>
            <person name="Kim D.-S."/>
            <person name="Ko S.-H."/>
            <person name="Shin Y."/>
            <person name="Lee J.-S."/>
        </authorList>
    </citation>
    <scope>NUCLEOTIDE SEQUENCE</scope>
    <source>
        <strain evidence="4">N237</strain>
    </source>
</reference>
<gene>
    <name evidence="4" type="ORF">M6D93_14340</name>
</gene>
<dbReference type="InterPro" id="IPR007296">
    <property type="entry name" value="DUF403"/>
</dbReference>
<dbReference type="SUPFAM" id="SSF56059">
    <property type="entry name" value="Glutathione synthetase ATP-binding domain-like"/>
    <property type="match status" value="1"/>
</dbReference>
<sequence length="877" mass="94872">MQRLGYHRTDRDGAHIGAGTHPGRDSGSSVRMDEMLDAAGGLRPSWRGVDDVLGELGASGLAERSRAIARLLEDDGVTYRAHGGVGDQPWKLDPIPLLVDESEWAVLEPGLSQRAELLDRILADLYGPRRLISERLLPPELVFAHAGFLRAADQIKIPGGRQLFLSSTDLARDEHGQWRVLADRTQAPSGAGYAMENRSVLSRALPGLYRGTGIHRIAPFFRTMRQSLHRIAEETVRSRGLLAAPRIVLLSPGTESETAFDQAFLSSLLGIPLTVAADLTVRDGRVWQRSLHRLEPVDVILRRVDGIFCDPLELRPDSQLGVPGLVEAARAGTVAVVNSLGAGVLENPGLFPFLPVLCRALLGEDLRVQSAETFWCGDPLARAHVLSHLDALVVKPIARQIGSSSRLGWTLSAKEKTRLRSRIEAEPHSWIGQSPLAMSTAPTRTPGYCATGSGLDARPVVLRTFGVLDEDTYQLMPGGLTRVPADSESIVISNATGAISKDVWILSSAGAVADEGELSRLVGLTGPETVSAAVSPRVAEDLYWLGRYAERAEDVLRLLRVVDNRWRDVHPAPDAALARCLVTLLQTLTAVTSTWPGFVGDGAGARLSEPLAEIRSLLGDERRRGSLAHDLFRVRGLANAVRDQLSSDTWAVLSGLDRGLVPFSPPTAAEPGLTEAIQAISAGLTSLLQAMLAFSGLVAESMVRDTGWYLLDAGRRVERAQQLVGLLRFSLMDSNPADAESLVLESILIAAESIITHRRRYPARVRVDTVLELLLTDVGNPRSLAYQLGALRADLERTEDDAAAAALEDIATLQQVVGDLDLPALAATDGTARTVLSEELAGLDRRLRELHHRIDSAYFTKPGELQPLDPFSLLESA</sequence>
<name>A0ABY4QWF5_9ACTN</name>
<dbReference type="PANTHER" id="PTHR34595">
    <property type="entry name" value="BLR5612 PROTEIN"/>
    <property type="match status" value="1"/>
</dbReference>
<evidence type="ECO:0000256" key="1">
    <source>
        <dbReference type="SAM" id="MobiDB-lite"/>
    </source>
</evidence>
<dbReference type="Proteomes" id="UP001056336">
    <property type="component" value="Chromosome"/>
</dbReference>